<dbReference type="SUPFAM" id="SSF55120">
    <property type="entry name" value="Pseudouridine synthase"/>
    <property type="match status" value="1"/>
</dbReference>
<dbReference type="GO" id="GO:0003723">
    <property type="term" value="F:RNA binding"/>
    <property type="evidence" value="ECO:0007669"/>
    <property type="project" value="InterPro"/>
</dbReference>
<gene>
    <name evidence="1" type="ORF">LEP1GSC067_0330</name>
</gene>
<accession>M3DNT8</accession>
<dbReference type="Proteomes" id="UP000011754">
    <property type="component" value="Unassembled WGS sequence"/>
</dbReference>
<dbReference type="GO" id="GO:0009982">
    <property type="term" value="F:pseudouridine synthase activity"/>
    <property type="evidence" value="ECO:0007669"/>
    <property type="project" value="InterPro"/>
</dbReference>
<protein>
    <submittedName>
        <fullName evidence="1">tRNA pseudouridine synthase D-like protein</fullName>
    </submittedName>
</protein>
<dbReference type="PANTHER" id="PTHR13326:SF21">
    <property type="entry name" value="PSEUDOURIDYLATE SYNTHASE PUS7L"/>
    <property type="match status" value="1"/>
</dbReference>
<reference evidence="1 2" key="1">
    <citation type="submission" date="2013-01" db="EMBL/GenBank/DDBJ databases">
        <authorList>
            <person name="Harkins D.M."/>
            <person name="Durkin A.S."/>
            <person name="Brinkac L.M."/>
            <person name="Haft D.H."/>
            <person name="Selengut J.D."/>
            <person name="Sanka R."/>
            <person name="DePew J."/>
            <person name="Purushe J."/>
            <person name="Hartskeerl R.A."/>
            <person name="Ahmed A."/>
            <person name="van der Linden H."/>
            <person name="Goris M.G.A."/>
            <person name="Vinetz J.M."/>
            <person name="Sutton G.G."/>
            <person name="Nierman W.C."/>
            <person name="Fouts D.E."/>
        </authorList>
    </citation>
    <scope>NUCLEOTIDE SEQUENCE [LARGE SCALE GENOMIC DNA]</scope>
    <source>
        <strain evidence="1 2">TE 1992</strain>
    </source>
</reference>
<dbReference type="Gene3D" id="3.30.2350.20">
    <property type="entry name" value="TruD, catalytic domain"/>
    <property type="match status" value="1"/>
</dbReference>
<name>M3DNT8_LEPIR</name>
<sequence length="187" mass="21591">MEKNIFSNLKKEKKPTQKTYSDLILRFPEEELLMLVSSFQSLIWNEFVSEIFISDNFTGVWIKTKTGPLFFPGESSIQSVPFSKNLPVPGNPGIYKLEYSKKEIDTLKKILNQNGLTESVLDSSPFPIIKMNSFERKVRILPNDFQIGDFEEDDQHPGKRKVKISFRLPSGVYATMLIKRLMLRSHV</sequence>
<dbReference type="PANTHER" id="PTHR13326">
    <property type="entry name" value="TRNA PSEUDOURIDINE SYNTHASE D"/>
    <property type="match status" value="1"/>
</dbReference>
<proteinExistence type="predicted"/>
<dbReference type="EMBL" id="AKWW02000032">
    <property type="protein sequence ID" value="EMF42868.1"/>
    <property type="molecule type" value="Genomic_DNA"/>
</dbReference>
<organism evidence="1 2">
    <name type="scientific">Leptospira interrogans serovar Lora str. TE 1992</name>
    <dbReference type="NCBI Taxonomy" id="1193028"/>
    <lineage>
        <taxon>Bacteria</taxon>
        <taxon>Pseudomonadati</taxon>
        <taxon>Spirochaetota</taxon>
        <taxon>Spirochaetia</taxon>
        <taxon>Leptospirales</taxon>
        <taxon>Leptospiraceae</taxon>
        <taxon>Leptospira</taxon>
    </lineage>
</organism>
<dbReference type="AlphaFoldDB" id="M3DNT8"/>
<evidence type="ECO:0000313" key="2">
    <source>
        <dbReference type="Proteomes" id="UP000011754"/>
    </source>
</evidence>
<dbReference type="InterPro" id="IPR001656">
    <property type="entry name" value="PsdUridine_synth_TruD"/>
</dbReference>
<dbReference type="InterPro" id="IPR020103">
    <property type="entry name" value="PsdUridine_synth_cat_dom_sf"/>
</dbReference>
<dbReference type="GO" id="GO:0140098">
    <property type="term" value="F:catalytic activity, acting on RNA"/>
    <property type="evidence" value="ECO:0007669"/>
    <property type="project" value="UniProtKB-ARBA"/>
</dbReference>
<evidence type="ECO:0000313" key="1">
    <source>
        <dbReference type="EMBL" id="EMF42868.1"/>
    </source>
</evidence>
<dbReference type="GO" id="GO:0006396">
    <property type="term" value="P:RNA processing"/>
    <property type="evidence" value="ECO:0007669"/>
    <property type="project" value="UniProtKB-ARBA"/>
</dbReference>
<comment type="caution">
    <text evidence="1">The sequence shown here is derived from an EMBL/GenBank/DDBJ whole genome shotgun (WGS) entry which is preliminary data.</text>
</comment>
<dbReference type="GO" id="GO:0001522">
    <property type="term" value="P:pseudouridine synthesis"/>
    <property type="evidence" value="ECO:0007669"/>
    <property type="project" value="InterPro"/>
</dbReference>
<dbReference type="InterPro" id="IPR042214">
    <property type="entry name" value="TruD_catalytic"/>
</dbReference>